<comment type="caution">
    <text evidence="2">The sequence shown here is derived from an EMBL/GenBank/DDBJ whole genome shotgun (WGS) entry which is preliminary data.</text>
</comment>
<name>A0A6G4U1D9_9ACTN</name>
<evidence type="ECO:0000256" key="1">
    <source>
        <dbReference type="SAM" id="MobiDB-lite"/>
    </source>
</evidence>
<dbReference type="PROSITE" id="PS51257">
    <property type="entry name" value="PROKAR_LIPOPROTEIN"/>
    <property type="match status" value="1"/>
</dbReference>
<accession>A0A6G4U1D9</accession>
<reference evidence="2 3" key="1">
    <citation type="submission" date="2020-02" db="EMBL/GenBank/DDBJ databases">
        <title>Whole-genome analyses of novel actinobacteria.</title>
        <authorList>
            <person name="Sahin N."/>
        </authorList>
    </citation>
    <scope>NUCLEOTIDE SEQUENCE [LARGE SCALE GENOMIC DNA]</scope>
    <source>
        <strain evidence="2 3">A7024</strain>
    </source>
</reference>
<dbReference type="EMBL" id="JAAKZV010000073">
    <property type="protein sequence ID" value="NGN65812.1"/>
    <property type="molecule type" value="Genomic_DNA"/>
</dbReference>
<organism evidence="2 3">
    <name type="scientific">Streptomyces coryli</name>
    <dbReference type="NCBI Taxonomy" id="1128680"/>
    <lineage>
        <taxon>Bacteria</taxon>
        <taxon>Bacillati</taxon>
        <taxon>Actinomycetota</taxon>
        <taxon>Actinomycetes</taxon>
        <taxon>Kitasatosporales</taxon>
        <taxon>Streptomycetaceae</taxon>
        <taxon>Streptomyces</taxon>
    </lineage>
</organism>
<gene>
    <name evidence="2" type="ORF">G5C51_18165</name>
</gene>
<protein>
    <recommendedName>
        <fullName evidence="4">Lipoprotein</fullName>
    </recommendedName>
</protein>
<sequence length="166" mass="17596">MPPVTRIAAGVLTAGLLLTGCATPAQRTALSPQDTIKAAQQQLTDRCLRDQGLTPPRPGAARKAASSARTQQLADALYGTGRAELSLELPSGHVISQHTDGCLAQAQRKLYGDQPRWFRSSTTVGNLKSAAPAADRDTYDQLRAHALHRARTLLTSAPPAPKGTRP</sequence>
<proteinExistence type="predicted"/>
<feature type="region of interest" description="Disordered" evidence="1">
    <location>
        <begin position="49"/>
        <end position="68"/>
    </location>
</feature>
<evidence type="ECO:0008006" key="4">
    <source>
        <dbReference type="Google" id="ProtNLM"/>
    </source>
</evidence>
<keyword evidence="3" id="KW-1185">Reference proteome</keyword>
<evidence type="ECO:0000313" key="2">
    <source>
        <dbReference type="EMBL" id="NGN65812.1"/>
    </source>
</evidence>
<dbReference type="RefSeq" id="WP_165238603.1">
    <property type="nucleotide sequence ID" value="NZ_JAAKZV010000073.1"/>
</dbReference>
<dbReference type="Proteomes" id="UP000481583">
    <property type="component" value="Unassembled WGS sequence"/>
</dbReference>
<evidence type="ECO:0000313" key="3">
    <source>
        <dbReference type="Proteomes" id="UP000481583"/>
    </source>
</evidence>
<dbReference type="AlphaFoldDB" id="A0A6G4U1D9"/>